<dbReference type="InterPro" id="IPR013328">
    <property type="entry name" value="6PGD_dom2"/>
</dbReference>
<sequence>MRVGFIGLGTMGASMAANLAKAPDVALVVHDVRREAADALVGAGAEWAASPQAMGETCDVVFTSLPGPAEVKAVGAQLLETLRPGSVLIDISTNAVSAVRELHAAGAEKGVDVLDAPISGGPRGASSRKLAFFVGGKAEVFDRCRPLLAAMGDRPIRVGEIGAGSIAKLAHNLSGYALNVIMAEVFAMGSKAGLDPLALFAAIRQGVHGRRRTYDGVTEQFLINSYDTPAFQLRLAHKDVSLACALGREVGVPMRMAALTLEEMTEALGRGWGQRDSRSAMLLELERAGVEIEVDRAAMQAVLDADGAP</sequence>
<dbReference type="PIRSF" id="PIRSF000103">
    <property type="entry name" value="HIBADH"/>
    <property type="match status" value="1"/>
</dbReference>
<keyword evidence="1" id="KW-0560">Oxidoreductase</keyword>
<evidence type="ECO:0000313" key="6">
    <source>
        <dbReference type="EMBL" id="SHJ21055.1"/>
    </source>
</evidence>
<dbReference type="PROSITE" id="PS00895">
    <property type="entry name" value="3_HYDROXYISOBUT_DH"/>
    <property type="match status" value="1"/>
</dbReference>
<gene>
    <name evidence="6" type="ORF">SAMN02745194_01991</name>
</gene>
<evidence type="ECO:0000259" key="5">
    <source>
        <dbReference type="Pfam" id="PF14833"/>
    </source>
</evidence>
<evidence type="ECO:0000256" key="1">
    <source>
        <dbReference type="ARBA" id="ARBA00023002"/>
    </source>
</evidence>
<dbReference type="InterPro" id="IPR008927">
    <property type="entry name" value="6-PGluconate_DH-like_C_sf"/>
</dbReference>
<keyword evidence="7" id="KW-1185">Reference proteome</keyword>
<keyword evidence="2" id="KW-0520">NAD</keyword>
<feature type="domain" description="3-hydroxyisobutyrate dehydrogenase-like NAD-binding" evidence="5">
    <location>
        <begin position="162"/>
        <end position="279"/>
    </location>
</feature>
<dbReference type="InterPro" id="IPR036291">
    <property type="entry name" value="NAD(P)-bd_dom_sf"/>
</dbReference>
<dbReference type="GO" id="GO:0016054">
    <property type="term" value="P:organic acid catabolic process"/>
    <property type="evidence" value="ECO:0007669"/>
    <property type="project" value="UniProtKB-ARBA"/>
</dbReference>
<evidence type="ECO:0000256" key="2">
    <source>
        <dbReference type="ARBA" id="ARBA00023027"/>
    </source>
</evidence>
<dbReference type="PANTHER" id="PTHR22981:SF7">
    <property type="entry name" value="3-HYDROXYISOBUTYRATE DEHYDROGENASE, MITOCHONDRIAL"/>
    <property type="match status" value="1"/>
</dbReference>
<reference evidence="6 7" key="1">
    <citation type="submission" date="2016-11" db="EMBL/GenBank/DDBJ databases">
        <authorList>
            <person name="Jaros S."/>
            <person name="Januszkiewicz K."/>
            <person name="Wedrychowicz H."/>
        </authorList>
    </citation>
    <scope>NUCLEOTIDE SEQUENCE [LARGE SCALE GENOMIC DNA]</scope>
    <source>
        <strain evidence="6 7">DSM 14916</strain>
    </source>
</reference>
<accession>A0A1M6HFU8</accession>
<dbReference type="SUPFAM" id="SSF51735">
    <property type="entry name" value="NAD(P)-binding Rossmann-fold domains"/>
    <property type="match status" value="1"/>
</dbReference>
<dbReference type="Gene3D" id="1.10.1040.10">
    <property type="entry name" value="N-(1-d-carboxylethyl)-l-norvaline Dehydrogenase, domain 2"/>
    <property type="match status" value="1"/>
</dbReference>
<dbReference type="SUPFAM" id="SSF48179">
    <property type="entry name" value="6-phosphogluconate dehydrogenase C-terminal domain-like"/>
    <property type="match status" value="1"/>
</dbReference>
<proteinExistence type="predicted"/>
<feature type="domain" description="6-phosphogluconate dehydrogenase NADP-binding" evidence="4">
    <location>
        <begin position="2"/>
        <end position="154"/>
    </location>
</feature>
<name>A0A1M6HFU8_9PROT</name>
<dbReference type="EMBL" id="FQZF01000010">
    <property type="protein sequence ID" value="SHJ21055.1"/>
    <property type="molecule type" value="Genomic_DNA"/>
</dbReference>
<dbReference type="Pfam" id="PF14833">
    <property type="entry name" value="NAD_binding_11"/>
    <property type="match status" value="1"/>
</dbReference>
<dbReference type="GO" id="GO:0050661">
    <property type="term" value="F:NADP binding"/>
    <property type="evidence" value="ECO:0007669"/>
    <property type="project" value="InterPro"/>
</dbReference>
<evidence type="ECO:0000259" key="4">
    <source>
        <dbReference type="Pfam" id="PF03446"/>
    </source>
</evidence>
<dbReference type="OrthoDB" id="9812907at2"/>
<dbReference type="Gene3D" id="3.40.50.720">
    <property type="entry name" value="NAD(P)-binding Rossmann-like Domain"/>
    <property type="match status" value="1"/>
</dbReference>
<dbReference type="AlphaFoldDB" id="A0A1M6HFU8"/>
<dbReference type="PANTHER" id="PTHR22981">
    <property type="entry name" value="3-HYDROXYISOBUTYRATE DEHYDROGENASE-RELATED"/>
    <property type="match status" value="1"/>
</dbReference>
<dbReference type="Proteomes" id="UP000184387">
    <property type="component" value="Unassembled WGS sequence"/>
</dbReference>
<evidence type="ECO:0000256" key="3">
    <source>
        <dbReference type="PIRSR" id="PIRSR000103-1"/>
    </source>
</evidence>
<dbReference type="GO" id="GO:0016616">
    <property type="term" value="F:oxidoreductase activity, acting on the CH-OH group of donors, NAD or NADP as acceptor"/>
    <property type="evidence" value="ECO:0007669"/>
    <property type="project" value="TreeGrafter"/>
</dbReference>
<evidence type="ECO:0000313" key="7">
    <source>
        <dbReference type="Proteomes" id="UP000184387"/>
    </source>
</evidence>
<dbReference type="STRING" id="198092.SAMN02745194_01991"/>
<dbReference type="RefSeq" id="WP_073134176.1">
    <property type="nucleotide sequence ID" value="NZ_FQZF01000010.1"/>
</dbReference>
<dbReference type="InterPro" id="IPR002204">
    <property type="entry name" value="3-OH-isobutyrate_DH-rel_CS"/>
</dbReference>
<dbReference type="InterPro" id="IPR029154">
    <property type="entry name" value="HIBADH-like_NADP-bd"/>
</dbReference>
<dbReference type="InterPro" id="IPR006115">
    <property type="entry name" value="6PGDH_NADP-bd"/>
</dbReference>
<protein>
    <submittedName>
        <fullName evidence="6">3-hydroxyisobutyrate dehydrogenase</fullName>
    </submittedName>
</protein>
<dbReference type="InterPro" id="IPR015815">
    <property type="entry name" value="HIBADH-related"/>
</dbReference>
<feature type="active site" evidence="3">
    <location>
        <position position="168"/>
    </location>
</feature>
<organism evidence="6 7">
    <name type="scientific">Muricoccus roseus</name>
    <dbReference type="NCBI Taxonomy" id="198092"/>
    <lineage>
        <taxon>Bacteria</taxon>
        <taxon>Pseudomonadati</taxon>
        <taxon>Pseudomonadota</taxon>
        <taxon>Alphaproteobacteria</taxon>
        <taxon>Acetobacterales</taxon>
        <taxon>Roseomonadaceae</taxon>
        <taxon>Muricoccus</taxon>
    </lineage>
</organism>
<dbReference type="Pfam" id="PF03446">
    <property type="entry name" value="NAD_binding_2"/>
    <property type="match status" value="1"/>
</dbReference>
<dbReference type="GO" id="GO:0051287">
    <property type="term" value="F:NAD binding"/>
    <property type="evidence" value="ECO:0007669"/>
    <property type="project" value="InterPro"/>
</dbReference>